<proteinExistence type="predicted"/>
<accession>A0A699K5G5</accession>
<organism evidence="2">
    <name type="scientific">Tanacetum cinerariifolium</name>
    <name type="common">Dalmatian daisy</name>
    <name type="synonym">Chrysanthemum cinerariifolium</name>
    <dbReference type="NCBI Taxonomy" id="118510"/>
    <lineage>
        <taxon>Eukaryota</taxon>
        <taxon>Viridiplantae</taxon>
        <taxon>Streptophyta</taxon>
        <taxon>Embryophyta</taxon>
        <taxon>Tracheophyta</taxon>
        <taxon>Spermatophyta</taxon>
        <taxon>Magnoliopsida</taxon>
        <taxon>eudicotyledons</taxon>
        <taxon>Gunneridae</taxon>
        <taxon>Pentapetalae</taxon>
        <taxon>asterids</taxon>
        <taxon>campanulids</taxon>
        <taxon>Asterales</taxon>
        <taxon>Asteraceae</taxon>
        <taxon>Asteroideae</taxon>
        <taxon>Anthemideae</taxon>
        <taxon>Anthemidinae</taxon>
        <taxon>Tanacetum</taxon>
    </lineage>
</organism>
<feature type="non-terminal residue" evidence="2">
    <location>
        <position position="65"/>
    </location>
</feature>
<feature type="chain" id="PRO_5025391512" description="Secreted protein" evidence="1">
    <location>
        <begin position="22"/>
        <end position="65"/>
    </location>
</feature>
<sequence length="65" mass="7368">MMMYVMVWVRLVVSLMEVLRCRWMVEALIRTIDALVCESMTRFGNGSGEDKGNDGDAVLNRILAT</sequence>
<gene>
    <name evidence="2" type="ORF">Tci_647781</name>
</gene>
<dbReference type="EMBL" id="BKCJ010482377">
    <property type="protein sequence ID" value="GFA75809.1"/>
    <property type="molecule type" value="Genomic_DNA"/>
</dbReference>
<evidence type="ECO:0000256" key="1">
    <source>
        <dbReference type="SAM" id="SignalP"/>
    </source>
</evidence>
<keyword evidence="1" id="KW-0732">Signal</keyword>
<feature type="signal peptide" evidence="1">
    <location>
        <begin position="1"/>
        <end position="21"/>
    </location>
</feature>
<evidence type="ECO:0008006" key="3">
    <source>
        <dbReference type="Google" id="ProtNLM"/>
    </source>
</evidence>
<reference evidence="2" key="1">
    <citation type="journal article" date="2019" name="Sci. Rep.">
        <title>Draft genome of Tanacetum cinerariifolium, the natural source of mosquito coil.</title>
        <authorList>
            <person name="Yamashiro T."/>
            <person name="Shiraishi A."/>
            <person name="Satake H."/>
            <person name="Nakayama K."/>
        </authorList>
    </citation>
    <scope>NUCLEOTIDE SEQUENCE</scope>
</reference>
<evidence type="ECO:0000313" key="2">
    <source>
        <dbReference type="EMBL" id="GFA75809.1"/>
    </source>
</evidence>
<comment type="caution">
    <text evidence="2">The sequence shown here is derived from an EMBL/GenBank/DDBJ whole genome shotgun (WGS) entry which is preliminary data.</text>
</comment>
<name>A0A699K5G5_TANCI</name>
<dbReference type="AlphaFoldDB" id="A0A699K5G5"/>
<protein>
    <recommendedName>
        <fullName evidence="3">Secreted protein</fullName>
    </recommendedName>
</protein>